<feature type="domain" description="Complex 1 LYR protein" evidence="1">
    <location>
        <begin position="46"/>
        <end position="104"/>
    </location>
</feature>
<dbReference type="Pfam" id="PF05347">
    <property type="entry name" value="Complex1_LYR"/>
    <property type="match status" value="1"/>
</dbReference>
<proteinExistence type="predicted"/>
<gene>
    <name evidence="2" type="ORF">PHYBOEH_006295</name>
</gene>
<keyword evidence="3" id="KW-1185">Reference proteome</keyword>
<evidence type="ECO:0000313" key="3">
    <source>
        <dbReference type="Proteomes" id="UP000693981"/>
    </source>
</evidence>
<dbReference type="OrthoDB" id="275715at2759"/>
<name>A0A8T1WJZ6_9STRA</name>
<comment type="caution">
    <text evidence="2">The sequence shown here is derived from an EMBL/GenBank/DDBJ whole genome shotgun (WGS) entry which is preliminary data.</text>
</comment>
<protein>
    <recommendedName>
        <fullName evidence="1">Complex 1 LYR protein domain-containing protein</fullName>
    </recommendedName>
</protein>
<accession>A0A8T1WJZ6</accession>
<organism evidence="2 3">
    <name type="scientific">Phytophthora boehmeriae</name>
    <dbReference type="NCBI Taxonomy" id="109152"/>
    <lineage>
        <taxon>Eukaryota</taxon>
        <taxon>Sar</taxon>
        <taxon>Stramenopiles</taxon>
        <taxon>Oomycota</taxon>
        <taxon>Peronosporomycetes</taxon>
        <taxon>Peronosporales</taxon>
        <taxon>Peronosporaceae</taxon>
        <taxon>Phytophthora</taxon>
    </lineage>
</organism>
<evidence type="ECO:0000259" key="1">
    <source>
        <dbReference type="Pfam" id="PF05347"/>
    </source>
</evidence>
<dbReference type="InterPro" id="IPR008011">
    <property type="entry name" value="Complex1_LYR_dom"/>
</dbReference>
<dbReference type="Proteomes" id="UP000693981">
    <property type="component" value="Unassembled WGS sequence"/>
</dbReference>
<dbReference type="EMBL" id="JAGDFL010000331">
    <property type="protein sequence ID" value="KAG7392724.1"/>
    <property type="molecule type" value="Genomic_DNA"/>
</dbReference>
<reference evidence="2" key="1">
    <citation type="submission" date="2021-02" db="EMBL/GenBank/DDBJ databases">
        <authorList>
            <person name="Palmer J.M."/>
        </authorList>
    </citation>
    <scope>NUCLEOTIDE SEQUENCE</scope>
    <source>
        <strain evidence="2">SCRP23</strain>
    </source>
</reference>
<evidence type="ECO:0000313" key="2">
    <source>
        <dbReference type="EMBL" id="KAG7392724.1"/>
    </source>
</evidence>
<sequence>MTDPQLDELIEEIIPANHIAGKSIWIFRATVFRQSQTKMTGIGARREVLALYRAVLRVARDFPDRPMARKLQFNARELIQLRRGERSDTRVQQHLTDGWDALQVYQELQKDQNLLTAITRKKRMH</sequence>
<dbReference type="AlphaFoldDB" id="A0A8T1WJZ6"/>